<evidence type="ECO:0000256" key="3">
    <source>
        <dbReference type="ARBA" id="ARBA00023125"/>
    </source>
</evidence>
<feature type="compositionally biased region" description="Polar residues" evidence="6">
    <location>
        <begin position="278"/>
        <end position="289"/>
    </location>
</feature>
<keyword evidence="2" id="KW-0805">Transcription regulation</keyword>
<protein>
    <recommendedName>
        <fullName evidence="9">BHLH domain-containing protein</fullName>
    </recommendedName>
</protein>
<dbReference type="InterPro" id="IPR045843">
    <property type="entry name" value="IND-like"/>
</dbReference>
<organism evidence="7 8">
    <name type="scientific">Lactuca sativa</name>
    <name type="common">Garden lettuce</name>
    <dbReference type="NCBI Taxonomy" id="4236"/>
    <lineage>
        <taxon>Eukaryota</taxon>
        <taxon>Viridiplantae</taxon>
        <taxon>Streptophyta</taxon>
        <taxon>Embryophyta</taxon>
        <taxon>Tracheophyta</taxon>
        <taxon>Spermatophyta</taxon>
        <taxon>Magnoliopsida</taxon>
        <taxon>eudicotyledons</taxon>
        <taxon>Gunneridae</taxon>
        <taxon>Pentapetalae</taxon>
        <taxon>asterids</taxon>
        <taxon>campanulids</taxon>
        <taxon>Asterales</taxon>
        <taxon>Asteraceae</taxon>
        <taxon>Cichorioideae</taxon>
        <taxon>Cichorieae</taxon>
        <taxon>Lactucinae</taxon>
        <taxon>Lactuca</taxon>
    </lineage>
</organism>
<dbReference type="InterPro" id="IPR036638">
    <property type="entry name" value="HLH_DNA-bd_sf"/>
</dbReference>
<dbReference type="PANTHER" id="PTHR16223:SF345">
    <property type="entry name" value="TRANSCRIPTION FACTOR BHLH130-LIKE"/>
    <property type="match status" value="1"/>
</dbReference>
<reference evidence="7 8" key="1">
    <citation type="journal article" date="2017" name="Nat. Commun.">
        <title>Genome assembly with in vitro proximity ligation data and whole-genome triplication in lettuce.</title>
        <authorList>
            <person name="Reyes-Chin-Wo S."/>
            <person name="Wang Z."/>
            <person name="Yang X."/>
            <person name="Kozik A."/>
            <person name="Arikit S."/>
            <person name="Song C."/>
            <person name="Xia L."/>
            <person name="Froenicke L."/>
            <person name="Lavelle D.O."/>
            <person name="Truco M.J."/>
            <person name="Xia R."/>
            <person name="Zhu S."/>
            <person name="Xu C."/>
            <person name="Xu H."/>
            <person name="Xu X."/>
            <person name="Cox K."/>
            <person name="Korf I."/>
            <person name="Meyers B.C."/>
            <person name="Michelmore R.W."/>
        </authorList>
    </citation>
    <scope>NUCLEOTIDE SEQUENCE [LARGE SCALE GENOMIC DNA]</scope>
    <source>
        <strain evidence="8">cv. Salinas</strain>
        <tissue evidence="7">Seedlings</tissue>
    </source>
</reference>
<feature type="region of interest" description="Disordered" evidence="6">
    <location>
        <begin position="43"/>
        <end position="64"/>
    </location>
</feature>
<feature type="region of interest" description="Disordered" evidence="6">
    <location>
        <begin position="270"/>
        <end position="289"/>
    </location>
</feature>
<proteinExistence type="predicted"/>
<evidence type="ECO:0000313" key="8">
    <source>
        <dbReference type="Proteomes" id="UP000235145"/>
    </source>
</evidence>
<evidence type="ECO:0008006" key="9">
    <source>
        <dbReference type="Google" id="ProtNLM"/>
    </source>
</evidence>
<evidence type="ECO:0000256" key="6">
    <source>
        <dbReference type="SAM" id="MobiDB-lite"/>
    </source>
</evidence>
<dbReference type="GO" id="GO:0046983">
    <property type="term" value="F:protein dimerization activity"/>
    <property type="evidence" value="ECO:0007669"/>
    <property type="project" value="InterPro"/>
</dbReference>
<name>A0A9R1WTA8_LACSA</name>
<evidence type="ECO:0000313" key="7">
    <source>
        <dbReference type="EMBL" id="KAJ0228371.1"/>
    </source>
</evidence>
<dbReference type="SUPFAM" id="SSF47459">
    <property type="entry name" value="HLH, helix-loop-helix DNA-binding domain"/>
    <property type="match status" value="1"/>
</dbReference>
<dbReference type="GO" id="GO:0005634">
    <property type="term" value="C:nucleus"/>
    <property type="evidence" value="ECO:0007669"/>
    <property type="project" value="UniProtKB-SubCell"/>
</dbReference>
<dbReference type="GO" id="GO:0003677">
    <property type="term" value="F:DNA binding"/>
    <property type="evidence" value="ECO:0007669"/>
    <property type="project" value="UniProtKB-KW"/>
</dbReference>
<evidence type="ECO:0000256" key="5">
    <source>
        <dbReference type="ARBA" id="ARBA00023242"/>
    </source>
</evidence>
<accession>A0A9R1WTA8</accession>
<keyword evidence="3" id="KW-0238">DNA-binding</keyword>
<sequence length="383" mass="42815">MYGDGDSSDAIARDMNSLLHSSTFKHPPEGEFAEIKELISSDSSYSDYNHHDDEHNHNYSRNQNQGRQIESSLMRYRSAPSSFYASLLDENGCDDFLAPVETSNHTREKFFSSGQHHQHVFQSDSHDFIRYASNIDSKEEGINPKLNHTQISNPIFGGNSHQMSHVQPPSNSYNHHTNTNHNQMGSSSTLRTMNLTTSNLIRQSSSPAGFLSSLNAETGFAGMSDVGKPISSSRLNNRISFSSVSSSSPPFLPQISENKNDSTFKSLKRTRDSDSMMFPSSITSDIENGSSRHYSPRLVHHMSLPKTSSEMATAEKFLRFEQDSTPCKIRAKRGCATHPRSIAERQTSTADMLDLAVQYIKDLQKELKTLNDARGRCTCSTQQ</sequence>
<keyword evidence="4" id="KW-0804">Transcription</keyword>
<evidence type="ECO:0000256" key="1">
    <source>
        <dbReference type="ARBA" id="ARBA00004123"/>
    </source>
</evidence>
<evidence type="ECO:0000256" key="4">
    <source>
        <dbReference type="ARBA" id="ARBA00023163"/>
    </source>
</evidence>
<dbReference type="EMBL" id="NBSK02000001">
    <property type="protein sequence ID" value="KAJ0228371.1"/>
    <property type="molecule type" value="Genomic_DNA"/>
</dbReference>
<dbReference type="Proteomes" id="UP000235145">
    <property type="component" value="Unassembled WGS sequence"/>
</dbReference>
<dbReference type="PANTHER" id="PTHR16223">
    <property type="entry name" value="TRANSCRIPTION FACTOR BHLH83-RELATED"/>
    <property type="match status" value="1"/>
</dbReference>
<comment type="caution">
    <text evidence="7">The sequence shown here is derived from an EMBL/GenBank/DDBJ whole genome shotgun (WGS) entry which is preliminary data.</text>
</comment>
<dbReference type="AlphaFoldDB" id="A0A9R1WTA8"/>
<dbReference type="GO" id="GO:0003700">
    <property type="term" value="F:DNA-binding transcription factor activity"/>
    <property type="evidence" value="ECO:0007669"/>
    <property type="project" value="InterPro"/>
</dbReference>
<feature type="compositionally biased region" description="Basic and acidic residues" evidence="6">
    <location>
        <begin position="48"/>
        <end position="57"/>
    </location>
</feature>
<evidence type="ECO:0000256" key="2">
    <source>
        <dbReference type="ARBA" id="ARBA00023015"/>
    </source>
</evidence>
<gene>
    <name evidence="7" type="ORF">LSAT_V11C100043160</name>
</gene>
<comment type="subcellular location">
    <subcellularLocation>
        <location evidence="1">Nucleus</location>
    </subcellularLocation>
</comment>
<keyword evidence="8" id="KW-1185">Reference proteome</keyword>
<keyword evidence="5" id="KW-0539">Nucleus</keyword>